<feature type="coiled-coil region" evidence="1">
    <location>
        <begin position="182"/>
        <end position="220"/>
    </location>
</feature>
<dbReference type="GO" id="GO:0031207">
    <property type="term" value="C:Sec62/Sec63 complex"/>
    <property type="evidence" value="ECO:0007669"/>
    <property type="project" value="InterPro"/>
</dbReference>
<evidence type="ECO:0000256" key="3">
    <source>
        <dbReference type="SAM" id="Phobius"/>
    </source>
</evidence>
<gene>
    <name evidence="4" type="ORF">Amon01_000519100</name>
</gene>
<dbReference type="Proteomes" id="UP001165063">
    <property type="component" value="Unassembled WGS sequence"/>
</dbReference>
<sequence>MSEENSSFNSTDYNSTDSNSNSTYTQDDPFTTPEQSSIPIYTPIIYVAVLISLLIFFSIYYRKKKFSKLTKMKSLFNENYAKEMYYELKEQTDPKINEKVLKAALIRRGSEAIRRMIKLKESTQFVNALYVKGSIGDDAHDRFKIENKLQQLELEECAVEAESFKTGWAKIFFPVCQEVTMNEALRRRINSIEDRKEVFTQEWINEVEKIEKKVEKQQRKKSAKK</sequence>
<comment type="caution">
    <text evidence="4">The sequence shown here is derived from an EMBL/GenBank/DDBJ whole genome shotgun (WGS) entry which is preliminary data.</text>
</comment>
<keyword evidence="5" id="KW-1185">Reference proteome</keyword>
<organism evidence="4 5">
    <name type="scientific">Ambrosiozyma monospora</name>
    <name type="common">Yeast</name>
    <name type="synonym">Endomycopsis monosporus</name>
    <dbReference type="NCBI Taxonomy" id="43982"/>
    <lineage>
        <taxon>Eukaryota</taxon>
        <taxon>Fungi</taxon>
        <taxon>Dikarya</taxon>
        <taxon>Ascomycota</taxon>
        <taxon>Saccharomycotina</taxon>
        <taxon>Pichiomycetes</taxon>
        <taxon>Pichiales</taxon>
        <taxon>Pichiaceae</taxon>
        <taxon>Ambrosiozyma</taxon>
    </lineage>
</organism>
<dbReference type="EMBL" id="BSXU01002765">
    <property type="protein sequence ID" value="GMG39258.1"/>
    <property type="molecule type" value="Genomic_DNA"/>
</dbReference>
<dbReference type="GO" id="GO:0031204">
    <property type="term" value="P:post-translational protein targeting to membrane, translocation"/>
    <property type="evidence" value="ECO:0007669"/>
    <property type="project" value="InterPro"/>
</dbReference>
<keyword evidence="1" id="KW-0175">Coiled coil</keyword>
<protein>
    <submittedName>
        <fullName evidence="4">Unnamed protein product</fullName>
    </submittedName>
</protein>
<dbReference type="AlphaFoldDB" id="A0A9W6YYX8"/>
<reference evidence="4" key="1">
    <citation type="submission" date="2023-04" db="EMBL/GenBank/DDBJ databases">
        <title>Ambrosiozyma monospora NBRC 1965.</title>
        <authorList>
            <person name="Ichikawa N."/>
            <person name="Sato H."/>
            <person name="Tonouchi N."/>
        </authorList>
    </citation>
    <scope>NUCLEOTIDE SEQUENCE</scope>
    <source>
        <strain evidence="4">NBRC 1965</strain>
    </source>
</reference>
<keyword evidence="3" id="KW-0472">Membrane</keyword>
<dbReference type="PANTHER" id="PTHR28229:SF1">
    <property type="entry name" value="TRANSLOCATION PROTEIN SEC66"/>
    <property type="match status" value="1"/>
</dbReference>
<dbReference type="OrthoDB" id="73168at2759"/>
<proteinExistence type="predicted"/>
<evidence type="ECO:0000256" key="2">
    <source>
        <dbReference type="SAM" id="MobiDB-lite"/>
    </source>
</evidence>
<keyword evidence="3" id="KW-1133">Transmembrane helix</keyword>
<feature type="transmembrane region" description="Helical" evidence="3">
    <location>
        <begin position="40"/>
        <end position="61"/>
    </location>
</feature>
<keyword evidence="3" id="KW-0812">Transmembrane</keyword>
<dbReference type="PANTHER" id="PTHR28229">
    <property type="entry name" value="TRANSLOCATION PROTEIN SEC66"/>
    <property type="match status" value="1"/>
</dbReference>
<accession>A0A9W6YYX8</accession>
<name>A0A9W6YYX8_AMBMO</name>
<evidence type="ECO:0000256" key="1">
    <source>
        <dbReference type="SAM" id="Coils"/>
    </source>
</evidence>
<feature type="compositionally biased region" description="Low complexity" evidence="2">
    <location>
        <begin position="1"/>
        <end position="28"/>
    </location>
</feature>
<evidence type="ECO:0000313" key="4">
    <source>
        <dbReference type="EMBL" id="GMG39258.1"/>
    </source>
</evidence>
<evidence type="ECO:0000313" key="5">
    <source>
        <dbReference type="Proteomes" id="UP001165063"/>
    </source>
</evidence>
<feature type="region of interest" description="Disordered" evidence="2">
    <location>
        <begin position="1"/>
        <end position="30"/>
    </location>
</feature>
<dbReference type="Pfam" id="PF09802">
    <property type="entry name" value="Sec66"/>
    <property type="match status" value="1"/>
</dbReference>
<dbReference type="InterPro" id="IPR018624">
    <property type="entry name" value="Sec66"/>
</dbReference>